<dbReference type="Pfam" id="PF02738">
    <property type="entry name" value="MoCoBD_1"/>
    <property type="match status" value="1"/>
</dbReference>
<feature type="domain" description="Aldehyde oxidase/xanthine dehydrogenase a/b hammerhead" evidence="2">
    <location>
        <begin position="238"/>
        <end position="320"/>
    </location>
</feature>
<keyword evidence="4" id="KW-1185">Reference proteome</keyword>
<keyword evidence="1" id="KW-1133">Transmembrane helix</keyword>
<name>A0A7S9LSE1_9RHOB</name>
<dbReference type="InterPro" id="IPR052516">
    <property type="entry name" value="N-heterocyclic_Hydroxylase"/>
</dbReference>
<proteinExistence type="predicted"/>
<sequence>MGIGKIVRRTFLGLGTAAVGGVAFGVWYYNRPYDNPLEAAEGEGVFNPFVKIAEDGTITVITPRAEMGQGIHTTLAAMVAEELNVSLAAVRAEVGPNAPVYYNSAMLAEGAMPPHFEDGFAAQAQRETMRVVGKLFGMQVTGGSSSVIDGYVRMREAGAMARAALIAAAAERWGVAPSSLRAENGSVIDTANERTASYGELALAAATVEVDTPALKPASEWRVLGRSQPRVEIGEKVTGAPIFGIDVELPDMLHGTVVISPRFGAPALSVNMDAARAVPGVRDVVAIETQTGRGFGIIADHTWAAFEGARALEVEWGAAPYPPDDEGIDARLVEAIQADADHALMDKGDVDAAFADPQGNLVEAEYGVPYLAHATMEPMNATAQITDQGLELWLGTQAPGIVAGRCAAMLGLEYEQVTVNQLHLGGGFGRRGEVDYPLYAAALAQHADGRPIKVTWSREEDMRHDTYRPAALGRFRAVVPEGGAATAVEMKIAAPSIMASVIARTYPNLSAMGPDKTITDGAYNQPVAIENHRVSAHVADLAIPVGFWRAVGNSYNGFFHEGFMDEMAEAAGMDPLAFRLAMMGDDDRLAPARACLERVAEMAGWGEPLPEGKGRGIAHMLSFGSWVAMVVQVDATEDIRIEKVWVAADPGTVMDPRNFRDQIISGAIFGFSQALGQEINFADGRVVQENFWDYTFMSMGQSPEFEIDLLQTADKMGGAGEVATPPAAPALANAIHDATGQRLRRMPFSRDVRFLQV</sequence>
<dbReference type="PIRSF" id="PIRSF036389">
    <property type="entry name" value="IOR_B"/>
    <property type="match status" value="1"/>
</dbReference>
<dbReference type="Proteomes" id="UP000594800">
    <property type="component" value="Chromosome"/>
</dbReference>
<evidence type="ECO:0000313" key="3">
    <source>
        <dbReference type="EMBL" id="QPH53850.1"/>
    </source>
</evidence>
<protein>
    <submittedName>
        <fullName evidence="3">Xanthine dehydrogenase family protein molybdopterin-binding subunit</fullName>
    </submittedName>
</protein>
<dbReference type="Gene3D" id="3.30.365.10">
    <property type="entry name" value="Aldehyde oxidase/xanthine dehydrogenase, molybdopterin binding domain"/>
    <property type="match status" value="4"/>
</dbReference>
<evidence type="ECO:0000313" key="4">
    <source>
        <dbReference type="Proteomes" id="UP000594800"/>
    </source>
</evidence>
<dbReference type="PANTHER" id="PTHR47495:SF1">
    <property type="entry name" value="BLL3820 PROTEIN"/>
    <property type="match status" value="1"/>
</dbReference>
<accession>A0A7S9LSE1</accession>
<keyword evidence="1" id="KW-0812">Transmembrane</keyword>
<evidence type="ECO:0000259" key="2">
    <source>
        <dbReference type="SMART" id="SM01008"/>
    </source>
</evidence>
<dbReference type="PANTHER" id="PTHR47495">
    <property type="entry name" value="ALDEHYDE DEHYDROGENASE"/>
    <property type="match status" value="1"/>
</dbReference>
<dbReference type="InterPro" id="IPR037165">
    <property type="entry name" value="AldOxase/xan_DH_Mopterin-bd_sf"/>
</dbReference>
<dbReference type="AlphaFoldDB" id="A0A7S9LSE1"/>
<dbReference type="InterPro" id="IPR008274">
    <property type="entry name" value="AldOxase/xan_DH_MoCoBD1"/>
</dbReference>
<dbReference type="KEGG" id="poz:I0K15_19075"/>
<dbReference type="InterPro" id="IPR012368">
    <property type="entry name" value="OxRdtase_Mopterin-bd_su_IorB"/>
</dbReference>
<dbReference type="SUPFAM" id="SSF56003">
    <property type="entry name" value="Molybdenum cofactor-binding domain"/>
    <property type="match status" value="2"/>
</dbReference>
<evidence type="ECO:0000256" key="1">
    <source>
        <dbReference type="SAM" id="Phobius"/>
    </source>
</evidence>
<feature type="transmembrane region" description="Helical" evidence="1">
    <location>
        <begin position="12"/>
        <end position="29"/>
    </location>
</feature>
<dbReference type="InterPro" id="IPR036856">
    <property type="entry name" value="Ald_Oxase/Xan_DH_a/b_sf"/>
</dbReference>
<dbReference type="InterPro" id="IPR046867">
    <property type="entry name" value="AldOxase/xan_DH_MoCoBD2"/>
</dbReference>
<organism evidence="3 4">
    <name type="scientific">Pontivivens ytuae</name>
    <dbReference type="NCBI Taxonomy" id="2789856"/>
    <lineage>
        <taxon>Bacteria</taxon>
        <taxon>Pseudomonadati</taxon>
        <taxon>Pseudomonadota</taxon>
        <taxon>Alphaproteobacteria</taxon>
        <taxon>Rhodobacterales</taxon>
        <taxon>Paracoccaceae</taxon>
        <taxon>Pontivivens</taxon>
    </lineage>
</organism>
<dbReference type="RefSeq" id="WP_196103059.1">
    <property type="nucleotide sequence ID" value="NZ_CP064942.1"/>
</dbReference>
<dbReference type="SUPFAM" id="SSF54665">
    <property type="entry name" value="CO dehydrogenase molybdoprotein N-domain-like"/>
    <property type="match status" value="1"/>
</dbReference>
<dbReference type="InterPro" id="IPR000674">
    <property type="entry name" value="Ald_Oxase/Xan_DH_a/b"/>
</dbReference>
<dbReference type="GO" id="GO:0016491">
    <property type="term" value="F:oxidoreductase activity"/>
    <property type="evidence" value="ECO:0007669"/>
    <property type="project" value="InterPro"/>
</dbReference>
<reference evidence="3 4" key="1">
    <citation type="submission" date="2020-11" db="EMBL/GenBank/DDBJ databases">
        <title>Description of Pontivivens ytuae sp. nov. isolated from deep sea sediment of Mariana Trench.</title>
        <authorList>
            <person name="Wang Z."/>
            <person name="Sun Q.-L."/>
            <person name="Xu X.-D."/>
            <person name="Tang Y.-Z."/>
            <person name="Zhang J."/>
        </authorList>
    </citation>
    <scope>NUCLEOTIDE SEQUENCE [LARGE SCALE GENOMIC DNA]</scope>
    <source>
        <strain evidence="3 4">MT2928</strain>
    </source>
</reference>
<gene>
    <name evidence="3" type="ORF">I0K15_19075</name>
</gene>
<keyword evidence="1" id="KW-0472">Membrane</keyword>
<dbReference type="Pfam" id="PF20256">
    <property type="entry name" value="MoCoBD_2"/>
    <property type="match status" value="2"/>
</dbReference>
<dbReference type="SMART" id="SM01008">
    <property type="entry name" value="Ald_Xan_dh_C"/>
    <property type="match status" value="1"/>
</dbReference>
<dbReference type="Gene3D" id="3.90.1170.50">
    <property type="entry name" value="Aldehyde oxidase/xanthine dehydrogenase, a/b hammerhead"/>
    <property type="match status" value="1"/>
</dbReference>
<dbReference type="EMBL" id="CP064942">
    <property type="protein sequence ID" value="QPH53850.1"/>
    <property type="molecule type" value="Genomic_DNA"/>
</dbReference>